<keyword evidence="2" id="KW-1185">Reference proteome</keyword>
<reference evidence="2" key="1">
    <citation type="journal article" date="2019" name="Int. J. Syst. Evol. Microbiol.">
        <title>The Global Catalogue of Microorganisms (GCM) 10K type strain sequencing project: providing services to taxonomists for standard genome sequencing and annotation.</title>
        <authorList>
            <consortium name="The Broad Institute Genomics Platform"/>
            <consortium name="The Broad Institute Genome Sequencing Center for Infectious Disease"/>
            <person name="Wu L."/>
            <person name="Ma J."/>
        </authorList>
    </citation>
    <scope>NUCLEOTIDE SEQUENCE [LARGE SCALE GENOMIC DNA]</scope>
    <source>
        <strain evidence="2">CCUG 54781</strain>
    </source>
</reference>
<dbReference type="RefSeq" id="WP_378174327.1">
    <property type="nucleotide sequence ID" value="NZ_JBHTCR010000002.1"/>
</dbReference>
<dbReference type="Proteomes" id="UP001596550">
    <property type="component" value="Unassembled WGS sequence"/>
</dbReference>
<sequence>MPAQSPIIDPGDGSGGNFSPYFLLNLNQFSDNLQWNANQEKPFPSIFNLNLQYYLIQNPSVKFNIIFMQPVLPWLTLVGNSVVGSNITVGGGNLKNLTTALSTNIDDLPNGVYESEIVFEAWGAYNNQISVYDIASLWVTLTITNNDSASIKVEKNQYNVFYNRATNMLSGETHVNILNNTTPIALKFLANNFISKENINNEFIIENAGIENNANLPSQGNVNVLGGIYKADNSKIANVNINLAIGLNSDIFVDKTAIALSINKATPQTATESIYITNPENKVFSISVPDWLTVTVFNGMSSSGSIKLTTVSSSNIAGGLYTGNIVISYENKEIIIPVALNVISFSSFQVSTKFCLDIPEILFNRMNASARIVRITMSAKFTLNGVETIKENIYAQPYVNEKASFKISDKIQSQFPRYKNDLFSIPADYELMKNAIIDLKFEELDINYVVLMTETISGLKFFPGSEPKGNPLISNFLHRKKNKKSVFFNSKIVDESIIVDKIEQTENIDEIEFFNKRVSYYKFPSNFNSIDIHFENDNLVPEWFTFSGEYKITSEFSHTYAKNIFKTQNEKYDFSKTKMLTLNTGFFLKEELYLIEKMVESKLAFIRISGKIYRCFNTTQKLILDDSTEELLNRDLEFLIVEQ</sequence>
<evidence type="ECO:0000313" key="2">
    <source>
        <dbReference type="Proteomes" id="UP001596550"/>
    </source>
</evidence>
<evidence type="ECO:0000313" key="1">
    <source>
        <dbReference type="EMBL" id="MFC7345955.1"/>
    </source>
</evidence>
<name>A0ABW2LWD3_9FLAO</name>
<evidence type="ECO:0008006" key="3">
    <source>
        <dbReference type="Google" id="ProtNLM"/>
    </source>
</evidence>
<dbReference type="EMBL" id="JBHTCR010000002">
    <property type="protein sequence ID" value="MFC7345955.1"/>
    <property type="molecule type" value="Genomic_DNA"/>
</dbReference>
<organism evidence="1 2">
    <name type="scientific">Chryseobacterium zhengzhouense</name>
    <dbReference type="NCBI Taxonomy" id="1636086"/>
    <lineage>
        <taxon>Bacteria</taxon>
        <taxon>Pseudomonadati</taxon>
        <taxon>Bacteroidota</taxon>
        <taxon>Flavobacteriia</taxon>
        <taxon>Flavobacteriales</taxon>
        <taxon>Weeksellaceae</taxon>
        <taxon>Chryseobacterium group</taxon>
        <taxon>Chryseobacterium</taxon>
    </lineage>
</organism>
<comment type="caution">
    <text evidence="1">The sequence shown here is derived from an EMBL/GenBank/DDBJ whole genome shotgun (WGS) entry which is preliminary data.</text>
</comment>
<protein>
    <recommendedName>
        <fullName evidence="3">BACON domain-containing protein</fullName>
    </recommendedName>
</protein>
<gene>
    <name evidence="1" type="ORF">ACFQO9_04390</name>
</gene>
<proteinExistence type="predicted"/>
<accession>A0ABW2LWD3</accession>